<comment type="caution">
    <text evidence="12">The sequence shown here is derived from an EMBL/GenBank/DDBJ whole genome shotgun (WGS) entry which is preliminary data.</text>
</comment>
<dbReference type="PANTHER" id="PTHR13117">
    <property type="entry name" value="ENDOPLASMIC RETICULUM MULTISPAN TRANSMEMBRANE PROTEIN-RELATED"/>
    <property type="match status" value="1"/>
</dbReference>
<feature type="transmembrane region" description="Helical" evidence="10">
    <location>
        <begin position="358"/>
        <end position="376"/>
    </location>
</feature>
<comment type="similarity">
    <text evidence="3 10">Belongs to the RFT1 family.</text>
</comment>
<evidence type="ECO:0000313" key="13">
    <source>
        <dbReference type="Proteomes" id="UP001610335"/>
    </source>
</evidence>
<dbReference type="Pfam" id="PF04506">
    <property type="entry name" value="Rft-1"/>
    <property type="match status" value="1"/>
</dbReference>
<feature type="transmembrane region" description="Helical" evidence="10">
    <location>
        <begin position="397"/>
        <end position="418"/>
    </location>
</feature>
<dbReference type="InterPro" id="IPR007594">
    <property type="entry name" value="RFT1"/>
</dbReference>
<accession>A0ABR4J2C8</accession>
<feature type="transmembrane region" description="Helical" evidence="10">
    <location>
        <begin position="112"/>
        <end position="136"/>
    </location>
</feature>
<keyword evidence="7 10" id="KW-0472">Membrane</keyword>
<evidence type="ECO:0000256" key="7">
    <source>
        <dbReference type="ARBA" id="ARBA00023136"/>
    </source>
</evidence>
<gene>
    <name evidence="12" type="ORF">BDW59DRAFT_76766</name>
</gene>
<feature type="transmembrane region" description="Helical" evidence="10">
    <location>
        <begin position="12"/>
        <end position="35"/>
    </location>
</feature>
<keyword evidence="10" id="KW-0813">Transport</keyword>
<evidence type="ECO:0000256" key="6">
    <source>
        <dbReference type="ARBA" id="ARBA00022989"/>
    </source>
</evidence>
<protein>
    <recommendedName>
        <fullName evidence="8 10">Man(5)GlcNAc(2)-PP-dolichol translocation protein RFT1</fullName>
    </recommendedName>
</protein>
<keyword evidence="4 10" id="KW-0812">Transmembrane</keyword>
<evidence type="ECO:0000256" key="4">
    <source>
        <dbReference type="ARBA" id="ARBA00022692"/>
    </source>
</evidence>
<evidence type="ECO:0000256" key="1">
    <source>
        <dbReference type="ARBA" id="ARBA00004477"/>
    </source>
</evidence>
<name>A0ABR4J2C8_9EURO</name>
<feature type="transmembrane region" description="Helical" evidence="10">
    <location>
        <begin position="47"/>
        <end position="66"/>
    </location>
</feature>
<evidence type="ECO:0000256" key="3">
    <source>
        <dbReference type="ARBA" id="ARBA00010288"/>
    </source>
</evidence>
<feature type="transmembrane region" description="Helical" evidence="10">
    <location>
        <begin position="430"/>
        <end position="450"/>
    </location>
</feature>
<sequence length="567" mass="62610">MSQPAGNASTTLASAMSGTTLLIFVQLASRLFIFVSNQMILRSLSPSILGVSAQLELFLISILYFSRESIRAAIQRQPLQPFSASPVNPDKNAVLSNEEEERRNAQAKSSQLIVNMTYLSIGMGVVTSMAFALFYVHFASKEVSETPFYHASVAVTAIASLIELSSEPSFAVVQQYMLYSKRAAVEIGAAFIKSLVVCGICAWAAWTGHSLGVLPFALGYLSYSLMLFCGYSLVATHQSSDWQFSLLLSRIRPSDKATYFADRFSWLLMSLSANVFFQSVMKHLLTQGDSMILAAMTSLEDQGIYSLASNYGGLLARILFQPIEESSRTIFSSLLSSRGAKNRESNIETAKVHLLNVVRGYMMISVVIIPLGPALAPKALHILGGRRWTTSEADSLLALYCYYIPFLAFNGISEAFVSSTASPAELRKQAAWMGLFSACFALAAYVFLAIGDMGARGLVYANIVNMSIRIVWSFSFVREYFRQHKSNLALDEFALRPRTYAAGAIATVILSDVESRISSYRDLISFTVGGLYILLVLYFEKEPIMTHSNRIYQYLRSKGTRSKIRVD</sequence>
<feature type="transmembrane region" description="Helical" evidence="10">
    <location>
        <begin position="148"/>
        <end position="166"/>
    </location>
</feature>
<dbReference type="EMBL" id="JBFXLS010000004">
    <property type="protein sequence ID" value="KAL2833218.1"/>
    <property type="molecule type" value="Genomic_DNA"/>
</dbReference>
<evidence type="ECO:0000313" key="12">
    <source>
        <dbReference type="EMBL" id="KAL2833218.1"/>
    </source>
</evidence>
<dbReference type="PANTHER" id="PTHR13117:SF5">
    <property type="entry name" value="PROTEIN RFT1 HOMOLOG"/>
    <property type="match status" value="1"/>
</dbReference>
<evidence type="ECO:0000256" key="2">
    <source>
        <dbReference type="ARBA" id="ARBA00004922"/>
    </source>
</evidence>
<dbReference type="Proteomes" id="UP001610335">
    <property type="component" value="Unassembled WGS sequence"/>
</dbReference>
<feature type="region of interest" description="Disordered" evidence="11">
    <location>
        <begin position="83"/>
        <end position="103"/>
    </location>
</feature>
<comment type="pathway">
    <text evidence="2">Protein modification; protein glycosylation.</text>
</comment>
<evidence type="ECO:0000256" key="8">
    <source>
        <dbReference type="ARBA" id="ARBA00044793"/>
    </source>
</evidence>
<keyword evidence="13" id="KW-1185">Reference proteome</keyword>
<keyword evidence="6 10" id="KW-1133">Transmembrane helix</keyword>
<feature type="transmembrane region" description="Helical" evidence="10">
    <location>
        <begin position="523"/>
        <end position="540"/>
    </location>
</feature>
<keyword evidence="5 10" id="KW-0256">Endoplasmic reticulum</keyword>
<evidence type="ECO:0000256" key="11">
    <source>
        <dbReference type="SAM" id="MobiDB-lite"/>
    </source>
</evidence>
<feature type="transmembrane region" description="Helical" evidence="10">
    <location>
        <begin position="457"/>
        <end position="477"/>
    </location>
</feature>
<organism evidence="12 13">
    <name type="scientific">Aspergillus cavernicola</name>
    <dbReference type="NCBI Taxonomy" id="176166"/>
    <lineage>
        <taxon>Eukaryota</taxon>
        <taxon>Fungi</taxon>
        <taxon>Dikarya</taxon>
        <taxon>Ascomycota</taxon>
        <taxon>Pezizomycotina</taxon>
        <taxon>Eurotiomycetes</taxon>
        <taxon>Eurotiomycetidae</taxon>
        <taxon>Eurotiales</taxon>
        <taxon>Aspergillaceae</taxon>
        <taxon>Aspergillus</taxon>
        <taxon>Aspergillus subgen. Nidulantes</taxon>
    </lineage>
</organism>
<evidence type="ECO:0000256" key="5">
    <source>
        <dbReference type="ARBA" id="ARBA00022824"/>
    </source>
</evidence>
<evidence type="ECO:0000256" key="9">
    <source>
        <dbReference type="ARBA" id="ARBA00045912"/>
    </source>
</evidence>
<reference evidence="12 13" key="1">
    <citation type="submission" date="2024-07" db="EMBL/GenBank/DDBJ databases">
        <title>Section-level genome sequencing and comparative genomics of Aspergillus sections Usti and Cavernicolus.</title>
        <authorList>
            <consortium name="Lawrence Berkeley National Laboratory"/>
            <person name="Nybo J.L."/>
            <person name="Vesth T.C."/>
            <person name="Theobald S."/>
            <person name="Frisvad J.C."/>
            <person name="Larsen T.O."/>
            <person name="Kjaerboelling I."/>
            <person name="Rothschild-Mancinelli K."/>
            <person name="Lyhne E.K."/>
            <person name="Kogle M.E."/>
            <person name="Barry K."/>
            <person name="Clum A."/>
            <person name="Na H."/>
            <person name="Ledsgaard L."/>
            <person name="Lin J."/>
            <person name="Lipzen A."/>
            <person name="Kuo A."/>
            <person name="Riley R."/>
            <person name="Mondo S."/>
            <person name="LaButti K."/>
            <person name="Haridas S."/>
            <person name="Pangalinan J."/>
            <person name="Salamov A.A."/>
            <person name="Simmons B.A."/>
            <person name="Magnuson J.K."/>
            <person name="Chen J."/>
            <person name="Drula E."/>
            <person name="Henrissat B."/>
            <person name="Wiebenga A."/>
            <person name="Lubbers R.J."/>
            <person name="Gomes A.C."/>
            <person name="Makela M.R."/>
            <person name="Stajich J."/>
            <person name="Grigoriev I.V."/>
            <person name="Mortensen U.H."/>
            <person name="De vries R.P."/>
            <person name="Baker S.E."/>
            <person name="Andersen M.R."/>
        </authorList>
    </citation>
    <scope>NUCLEOTIDE SEQUENCE [LARGE SCALE GENOMIC DNA]</scope>
    <source>
        <strain evidence="12 13">CBS 600.67</strain>
    </source>
</reference>
<feature type="transmembrane region" description="Helical" evidence="10">
    <location>
        <begin position="212"/>
        <end position="236"/>
    </location>
</feature>
<evidence type="ECO:0000256" key="10">
    <source>
        <dbReference type="RuleBase" id="RU365067"/>
    </source>
</evidence>
<feature type="transmembrane region" description="Helical" evidence="10">
    <location>
        <begin position="257"/>
        <end position="277"/>
    </location>
</feature>
<comment type="function">
    <text evidence="9 10">Intramembrane glycolipid transporter that operates in the biosynthetic pathway of dolichol-linked oligosaccharides, the glycan precursors employed in protein asparagine (N)-glycosylation. The sequential addition of sugars to dolichol pyrophosphate produces dolichol-linked oligosaccharides containing fourteen sugars, including two GlcNAcs, nine mannoses and three glucoses. Once assembled, the oligosaccharide is transferred from the lipid to nascent proteins by oligosaccharyltransferases. The assembly of dolichol-linked oligosaccharides begins on the cytosolic side of the endoplasmic reticulum membrane and finishes in its lumen. RFT1 could mediate the translocation of the cytosolically oriented intermediate DolPP-GlcNAc2Man5, produced by ALG11, into the ER lumen where dolichol-linked oligosaccharides assembly continues. However, the intramembrane lipid transporter activity could not be confirmed in vitro.</text>
</comment>
<proteinExistence type="inferred from homology"/>
<comment type="subcellular location">
    <subcellularLocation>
        <location evidence="1 10">Endoplasmic reticulum membrane</location>
        <topology evidence="1 10">Multi-pass membrane protein</topology>
    </subcellularLocation>
</comment>
<feature type="transmembrane region" description="Helical" evidence="10">
    <location>
        <begin position="187"/>
        <end position="206"/>
    </location>
</feature>